<evidence type="ECO:0000313" key="1">
    <source>
        <dbReference type="EMBL" id="GAU36722.1"/>
    </source>
</evidence>
<sequence>MIPLGRGFFEFRFSCADDLRSVWSSGAWNLNPGLLRLSCWSLDFNPFNQKQTHSQVWVRLHYLPLEYWQPRILFEIAGAIGTPISIDENTRNHSFGHYTRVLVDVNMAGNLPDSLSKEVVANVLVRDVLNIEEELSPGISFGADPLHLEHVEEVHTVDLSDTPRVENPPSWCGMSSSNVISSNEVLNPNVAHDLAILKQYWEGKDARDIGYKVYTDEEKREATINFLRNHVAADDNFSK</sequence>
<dbReference type="EMBL" id="DF973639">
    <property type="protein sequence ID" value="GAU36722.1"/>
    <property type="molecule type" value="Genomic_DNA"/>
</dbReference>
<gene>
    <name evidence="1" type="ORF">TSUD_318200</name>
</gene>
<dbReference type="OrthoDB" id="1924068at2759"/>
<keyword evidence="2" id="KW-1185">Reference proteome</keyword>
<accession>A0A2Z6NJC8</accession>
<dbReference type="PANTHER" id="PTHR31286:SF60">
    <property type="entry name" value="PROTEIN, PUTATIVE-RELATED"/>
    <property type="match status" value="1"/>
</dbReference>
<dbReference type="InterPro" id="IPR040256">
    <property type="entry name" value="At4g02000-like"/>
</dbReference>
<evidence type="ECO:0000313" key="2">
    <source>
        <dbReference type="Proteomes" id="UP000242715"/>
    </source>
</evidence>
<dbReference type="Proteomes" id="UP000242715">
    <property type="component" value="Unassembled WGS sequence"/>
</dbReference>
<proteinExistence type="predicted"/>
<protein>
    <submittedName>
        <fullName evidence="1">Uncharacterized protein</fullName>
    </submittedName>
</protein>
<reference evidence="2" key="1">
    <citation type="journal article" date="2017" name="Front. Plant Sci.">
        <title>Climate Clever Clovers: New Paradigm to Reduce the Environmental Footprint of Ruminants by Breeding Low Methanogenic Forages Utilizing Haplotype Variation.</title>
        <authorList>
            <person name="Kaur P."/>
            <person name="Appels R."/>
            <person name="Bayer P.E."/>
            <person name="Keeble-Gagnere G."/>
            <person name="Wang J."/>
            <person name="Hirakawa H."/>
            <person name="Shirasawa K."/>
            <person name="Vercoe P."/>
            <person name="Stefanova K."/>
            <person name="Durmic Z."/>
            <person name="Nichols P."/>
            <person name="Revell C."/>
            <person name="Isobe S.N."/>
            <person name="Edwards D."/>
            <person name="Erskine W."/>
        </authorList>
    </citation>
    <scope>NUCLEOTIDE SEQUENCE [LARGE SCALE GENOMIC DNA]</scope>
    <source>
        <strain evidence="2">cv. Daliak</strain>
    </source>
</reference>
<name>A0A2Z6NJC8_TRISU</name>
<organism evidence="1 2">
    <name type="scientific">Trifolium subterraneum</name>
    <name type="common">Subterranean clover</name>
    <dbReference type="NCBI Taxonomy" id="3900"/>
    <lineage>
        <taxon>Eukaryota</taxon>
        <taxon>Viridiplantae</taxon>
        <taxon>Streptophyta</taxon>
        <taxon>Embryophyta</taxon>
        <taxon>Tracheophyta</taxon>
        <taxon>Spermatophyta</taxon>
        <taxon>Magnoliopsida</taxon>
        <taxon>eudicotyledons</taxon>
        <taxon>Gunneridae</taxon>
        <taxon>Pentapetalae</taxon>
        <taxon>rosids</taxon>
        <taxon>fabids</taxon>
        <taxon>Fabales</taxon>
        <taxon>Fabaceae</taxon>
        <taxon>Papilionoideae</taxon>
        <taxon>50 kb inversion clade</taxon>
        <taxon>NPAAA clade</taxon>
        <taxon>Hologalegina</taxon>
        <taxon>IRL clade</taxon>
        <taxon>Trifolieae</taxon>
        <taxon>Trifolium</taxon>
    </lineage>
</organism>
<dbReference type="PANTHER" id="PTHR31286">
    <property type="entry name" value="GLYCINE-RICH CELL WALL STRUCTURAL PROTEIN 1.8-LIKE"/>
    <property type="match status" value="1"/>
</dbReference>
<dbReference type="AlphaFoldDB" id="A0A2Z6NJC8"/>